<evidence type="ECO:0000256" key="4">
    <source>
        <dbReference type="ARBA" id="ARBA00012706"/>
    </source>
</evidence>
<reference evidence="12 13" key="1">
    <citation type="journal article" date="2016" name="Mol. Biol. Evol.">
        <title>Comparative Genomics of Early-Diverging Mushroom-Forming Fungi Provides Insights into the Origins of Lignocellulose Decay Capabilities.</title>
        <authorList>
            <person name="Nagy L.G."/>
            <person name="Riley R."/>
            <person name="Tritt A."/>
            <person name="Adam C."/>
            <person name="Daum C."/>
            <person name="Floudas D."/>
            <person name="Sun H."/>
            <person name="Yadav J.S."/>
            <person name="Pangilinan J."/>
            <person name="Larsson K.H."/>
            <person name="Matsuura K."/>
            <person name="Barry K."/>
            <person name="Labutti K."/>
            <person name="Kuo R."/>
            <person name="Ohm R.A."/>
            <person name="Bhattacharya S.S."/>
            <person name="Shirouzu T."/>
            <person name="Yoshinaga Y."/>
            <person name="Martin F.M."/>
            <person name="Grigoriev I.V."/>
            <person name="Hibbett D.S."/>
        </authorList>
    </citation>
    <scope>NUCLEOTIDE SEQUENCE [LARGE SCALE GENOMIC DNA]</scope>
    <source>
        <strain evidence="12 13">CBS 109695</strain>
    </source>
</reference>
<keyword evidence="8" id="KW-0326">Glycosidase</keyword>
<dbReference type="Proteomes" id="UP000076532">
    <property type="component" value="Unassembled WGS sequence"/>
</dbReference>
<dbReference type="EMBL" id="KV417523">
    <property type="protein sequence ID" value="KZP24920.1"/>
    <property type="molecule type" value="Genomic_DNA"/>
</dbReference>
<gene>
    <name evidence="12" type="ORF">FIBSPDRAFT_1041730</name>
</gene>
<dbReference type="InterPro" id="IPR017853">
    <property type="entry name" value="GH"/>
</dbReference>
<dbReference type="Pfam" id="PF26410">
    <property type="entry name" value="GH5_mannosidase"/>
    <property type="match status" value="1"/>
</dbReference>
<evidence type="ECO:0000313" key="12">
    <source>
        <dbReference type="EMBL" id="KZP24920.1"/>
    </source>
</evidence>
<evidence type="ECO:0000259" key="11">
    <source>
        <dbReference type="Pfam" id="PF26410"/>
    </source>
</evidence>
<dbReference type="AlphaFoldDB" id="A0A166NEF0"/>
<evidence type="ECO:0000256" key="9">
    <source>
        <dbReference type="SAM" id="MobiDB-lite"/>
    </source>
</evidence>
<dbReference type="SUPFAM" id="SSF51445">
    <property type="entry name" value="(Trans)glycosidases"/>
    <property type="match status" value="1"/>
</dbReference>
<evidence type="ECO:0000256" key="1">
    <source>
        <dbReference type="ARBA" id="ARBA00001678"/>
    </source>
</evidence>
<dbReference type="Gene3D" id="3.20.20.80">
    <property type="entry name" value="Glycosidases"/>
    <property type="match status" value="1"/>
</dbReference>
<comment type="similarity">
    <text evidence="3">Belongs to the glycosyl hydrolase 5 (cellulase A) family.</text>
</comment>
<dbReference type="InterPro" id="IPR045053">
    <property type="entry name" value="MAN-like"/>
</dbReference>
<keyword evidence="7 12" id="KW-0378">Hydrolase</keyword>
<comment type="catalytic activity">
    <reaction evidence="1">
        <text>Random hydrolysis of (1-&gt;4)-beta-D-mannosidic linkages in mannans, galactomannans and glucomannans.</text>
        <dbReference type="EC" id="3.2.1.78"/>
    </reaction>
</comment>
<evidence type="ECO:0000256" key="7">
    <source>
        <dbReference type="ARBA" id="ARBA00022801"/>
    </source>
</evidence>
<keyword evidence="13" id="KW-1185">Reference proteome</keyword>
<feature type="domain" description="Glycoside hydrolase family 5" evidence="11">
    <location>
        <begin position="27"/>
        <end position="264"/>
    </location>
</feature>
<feature type="chain" id="PRO_5007877768" description="mannan endo-1,4-beta-mannosidase" evidence="10">
    <location>
        <begin position="19"/>
        <end position="480"/>
    </location>
</feature>
<dbReference type="GO" id="GO:0016985">
    <property type="term" value="F:mannan endo-1,4-beta-mannosidase activity"/>
    <property type="evidence" value="ECO:0007669"/>
    <property type="project" value="UniProtKB-EC"/>
</dbReference>
<dbReference type="EC" id="3.2.1.78" evidence="4"/>
<dbReference type="PANTHER" id="PTHR31451:SF39">
    <property type="entry name" value="MANNAN ENDO-1,4-BETA-MANNOSIDASE 1"/>
    <property type="match status" value="1"/>
</dbReference>
<evidence type="ECO:0000256" key="3">
    <source>
        <dbReference type="ARBA" id="ARBA00005641"/>
    </source>
</evidence>
<evidence type="ECO:0000256" key="10">
    <source>
        <dbReference type="SAM" id="SignalP"/>
    </source>
</evidence>
<name>A0A166NEF0_9AGAM</name>
<accession>A0A166NEF0</accession>
<evidence type="ECO:0000313" key="13">
    <source>
        <dbReference type="Proteomes" id="UP000076532"/>
    </source>
</evidence>
<feature type="region of interest" description="Disordered" evidence="9">
    <location>
        <begin position="447"/>
        <end position="469"/>
    </location>
</feature>
<organism evidence="12 13">
    <name type="scientific">Athelia psychrophila</name>
    <dbReference type="NCBI Taxonomy" id="1759441"/>
    <lineage>
        <taxon>Eukaryota</taxon>
        <taxon>Fungi</taxon>
        <taxon>Dikarya</taxon>
        <taxon>Basidiomycota</taxon>
        <taxon>Agaricomycotina</taxon>
        <taxon>Agaricomycetes</taxon>
        <taxon>Agaricomycetidae</taxon>
        <taxon>Atheliales</taxon>
        <taxon>Atheliaceae</taxon>
        <taxon>Athelia</taxon>
    </lineage>
</organism>
<evidence type="ECO:0000256" key="2">
    <source>
        <dbReference type="ARBA" id="ARBA00004613"/>
    </source>
</evidence>
<dbReference type="InterPro" id="IPR001547">
    <property type="entry name" value="Glyco_hydro_5"/>
</dbReference>
<keyword evidence="6 10" id="KW-0732">Signal</keyword>
<evidence type="ECO:0000256" key="5">
    <source>
        <dbReference type="ARBA" id="ARBA00022525"/>
    </source>
</evidence>
<evidence type="ECO:0000256" key="8">
    <source>
        <dbReference type="ARBA" id="ARBA00023295"/>
    </source>
</evidence>
<dbReference type="OrthoDB" id="406631at2759"/>
<proteinExistence type="inferred from homology"/>
<dbReference type="PANTHER" id="PTHR31451">
    <property type="match status" value="1"/>
</dbReference>
<feature type="signal peptide" evidence="10">
    <location>
        <begin position="1"/>
        <end position="18"/>
    </location>
</feature>
<sequence length="480" mass="50908">MRFTSILPFLLGALSIAAQDVHKRDDSFVTTQGGDFYVNGSVFNFIGTNAYWLPTLTEDTDIENTFSSMAAAGIKVVRTWAFNDVTEVPTSGIWFQLIADGTTRINNGTDGLARLDKVVEVAQAHGIYLIFSLTNNWNPLPGDATVSRRDSITGNTLPRNYLSNDFGGMDTYVREFGTTKSHGEFYTDSSIVNTFNSYITTVVSRYVDCPAVLAWEIGNDPRCISSLPTGNCTPQTVTKWHSTVAQHIKSIDANHIISSGSGGFFCTGCPKLFPAAATCGGPSESGTNSSSWSAYNGSQGVDSEDILGIPEIGYSSFQMFTDQDTYGSGVADPNIPQYNQTLATGVNWINQHAAAAAAYCKPSISTGFSLVTTGNAPNYVPFASAEVAGITGCVSDSQRDGAYGQWFGTALSSKVNGMIQYQWGQTGLTLTPASPSGLRTDLVLLESDATGDSPNDGSTSNGAGQGGLNTIMRTAAQGAD</sequence>
<dbReference type="GO" id="GO:0046355">
    <property type="term" value="P:mannan catabolic process"/>
    <property type="evidence" value="ECO:0007669"/>
    <property type="project" value="UniProtKB-ARBA"/>
</dbReference>
<feature type="compositionally biased region" description="Polar residues" evidence="9">
    <location>
        <begin position="450"/>
        <end position="462"/>
    </location>
</feature>
<comment type="subcellular location">
    <subcellularLocation>
        <location evidence="2">Secreted</location>
    </subcellularLocation>
</comment>
<dbReference type="GO" id="GO:0005576">
    <property type="term" value="C:extracellular region"/>
    <property type="evidence" value="ECO:0007669"/>
    <property type="project" value="UniProtKB-SubCell"/>
</dbReference>
<evidence type="ECO:0000256" key="6">
    <source>
        <dbReference type="ARBA" id="ARBA00022729"/>
    </source>
</evidence>
<keyword evidence="5" id="KW-0964">Secreted</keyword>
<protein>
    <recommendedName>
        <fullName evidence="4">mannan endo-1,4-beta-mannosidase</fullName>
        <ecNumber evidence="4">3.2.1.78</ecNumber>
    </recommendedName>
</protein>
<dbReference type="STRING" id="436010.A0A166NEF0"/>